<proteinExistence type="inferred from homology"/>
<evidence type="ECO:0000256" key="3">
    <source>
        <dbReference type="ARBA" id="ARBA00004613"/>
    </source>
</evidence>
<evidence type="ECO:0000256" key="6">
    <source>
        <dbReference type="ARBA" id="ARBA00022722"/>
    </source>
</evidence>
<dbReference type="GO" id="GO:0033897">
    <property type="term" value="F:ribonuclease T2 activity"/>
    <property type="evidence" value="ECO:0007669"/>
    <property type="project" value="InterPro"/>
</dbReference>
<dbReference type="InterPro" id="IPR001568">
    <property type="entry name" value="RNase_T2-like"/>
</dbReference>
<evidence type="ECO:0000256" key="8">
    <source>
        <dbReference type="ARBA" id="ARBA00022801"/>
    </source>
</evidence>
<dbReference type="Proteomes" id="UP001353858">
    <property type="component" value="Unassembled WGS sequence"/>
</dbReference>
<feature type="chain" id="PRO_5042883628" evidence="18">
    <location>
        <begin position="21"/>
        <end position="287"/>
    </location>
</feature>
<feature type="active site" evidence="16">
    <location>
        <position position="120"/>
    </location>
</feature>
<dbReference type="PANTHER" id="PTHR11240">
    <property type="entry name" value="RIBONUCLEASE T2"/>
    <property type="match status" value="1"/>
</dbReference>
<evidence type="ECO:0000256" key="18">
    <source>
        <dbReference type="SAM" id="SignalP"/>
    </source>
</evidence>
<feature type="active site" evidence="16">
    <location>
        <position position="124"/>
    </location>
</feature>
<evidence type="ECO:0000256" key="17">
    <source>
        <dbReference type="RuleBase" id="RU004328"/>
    </source>
</evidence>
<keyword evidence="8" id="KW-0378">Hydrolase</keyword>
<keyword evidence="18" id="KW-0732">Signal</keyword>
<dbReference type="InterPro" id="IPR036430">
    <property type="entry name" value="RNase_T2-like_sf"/>
</dbReference>
<keyword evidence="10" id="KW-1015">Disulfide bond</keyword>
<dbReference type="GO" id="GO:0003723">
    <property type="term" value="F:RNA binding"/>
    <property type="evidence" value="ECO:0007669"/>
    <property type="project" value="InterPro"/>
</dbReference>
<dbReference type="EMBL" id="JARPUR010000005">
    <property type="protein sequence ID" value="KAK4875894.1"/>
    <property type="molecule type" value="Genomic_DNA"/>
</dbReference>
<keyword evidence="12" id="KW-0458">Lysosome</keyword>
<gene>
    <name evidence="19" type="ORF">RN001_012316</name>
</gene>
<keyword evidence="5" id="KW-0964">Secreted</keyword>
<accession>A0AAN7SF35</accession>
<organism evidence="19 20">
    <name type="scientific">Aquatica leii</name>
    <dbReference type="NCBI Taxonomy" id="1421715"/>
    <lineage>
        <taxon>Eukaryota</taxon>
        <taxon>Metazoa</taxon>
        <taxon>Ecdysozoa</taxon>
        <taxon>Arthropoda</taxon>
        <taxon>Hexapoda</taxon>
        <taxon>Insecta</taxon>
        <taxon>Pterygota</taxon>
        <taxon>Neoptera</taxon>
        <taxon>Endopterygota</taxon>
        <taxon>Coleoptera</taxon>
        <taxon>Polyphaga</taxon>
        <taxon>Elateriformia</taxon>
        <taxon>Elateroidea</taxon>
        <taxon>Lampyridae</taxon>
        <taxon>Luciolinae</taxon>
        <taxon>Aquatica</taxon>
    </lineage>
</organism>
<evidence type="ECO:0000256" key="14">
    <source>
        <dbReference type="ARBA" id="ARBA00051280"/>
    </source>
</evidence>
<comment type="subcellular location">
    <subcellularLocation>
        <location evidence="1">Endoplasmic reticulum lumen</location>
    </subcellularLocation>
    <subcellularLocation>
        <location evidence="2">Lysosome</location>
    </subcellularLocation>
    <subcellularLocation>
        <location evidence="3">Secreted</location>
    </subcellularLocation>
</comment>
<reference evidence="20" key="1">
    <citation type="submission" date="2023-01" db="EMBL/GenBank/DDBJ databases">
        <title>Key to firefly adult light organ development and bioluminescence: homeobox transcription factors regulate luciferase expression and transportation to peroxisome.</title>
        <authorList>
            <person name="Fu X."/>
        </authorList>
    </citation>
    <scope>NUCLEOTIDE SEQUENCE [LARGE SCALE GENOMIC DNA]</scope>
</reference>
<evidence type="ECO:0000256" key="10">
    <source>
        <dbReference type="ARBA" id="ARBA00023157"/>
    </source>
</evidence>
<comment type="catalytic activity">
    <reaction evidence="15">
        <text>an adenylyl-uridine-RNA = a 3'-end 2',3'-cyclophospho-AMP-RNA + a 5'-end dephospho-uridine-RNA</text>
        <dbReference type="Rhea" id="RHEA:81383"/>
        <dbReference type="Rhea" id="RHEA-COMP:17356"/>
        <dbReference type="Rhea" id="RHEA-COMP:19675"/>
        <dbReference type="Rhea" id="RHEA-COMP:19676"/>
        <dbReference type="ChEBI" id="CHEBI:173224"/>
        <dbReference type="ChEBI" id="CHEBI:231879"/>
        <dbReference type="ChEBI" id="CHEBI:231881"/>
    </reaction>
    <physiologicalReaction direction="left-to-right" evidence="15">
        <dbReference type="Rhea" id="RHEA:81384"/>
    </physiologicalReaction>
</comment>
<dbReference type="SUPFAM" id="SSF55895">
    <property type="entry name" value="Ribonuclease Rh-like"/>
    <property type="match status" value="1"/>
</dbReference>
<name>A0AAN7SF35_9COLE</name>
<keyword evidence="13" id="KW-0456">Lyase</keyword>
<evidence type="ECO:0000256" key="2">
    <source>
        <dbReference type="ARBA" id="ARBA00004371"/>
    </source>
</evidence>
<dbReference type="Gene3D" id="3.90.730.10">
    <property type="entry name" value="Ribonuclease T2-like"/>
    <property type="match status" value="1"/>
</dbReference>
<dbReference type="InterPro" id="IPR033697">
    <property type="entry name" value="Ribonuclease_T2_eukaryotic"/>
</dbReference>
<evidence type="ECO:0000256" key="11">
    <source>
        <dbReference type="ARBA" id="ARBA00023180"/>
    </source>
</evidence>
<dbReference type="CDD" id="cd01061">
    <property type="entry name" value="RNase_T2_euk"/>
    <property type="match status" value="1"/>
</dbReference>
<dbReference type="AlphaFoldDB" id="A0AAN7SF35"/>
<protein>
    <submittedName>
        <fullName evidence="19">Uncharacterized protein</fullName>
    </submittedName>
</protein>
<keyword evidence="11" id="KW-0325">Glycoprotein</keyword>
<evidence type="ECO:0000256" key="4">
    <source>
        <dbReference type="ARBA" id="ARBA00007469"/>
    </source>
</evidence>
<evidence type="ECO:0000313" key="19">
    <source>
        <dbReference type="EMBL" id="KAK4875894.1"/>
    </source>
</evidence>
<feature type="active site" evidence="16">
    <location>
        <position position="67"/>
    </location>
</feature>
<dbReference type="PROSITE" id="PS00531">
    <property type="entry name" value="RNASE_T2_2"/>
    <property type="match status" value="1"/>
</dbReference>
<keyword evidence="9" id="KW-0256">Endoplasmic reticulum</keyword>
<dbReference type="GO" id="GO:0005788">
    <property type="term" value="C:endoplasmic reticulum lumen"/>
    <property type="evidence" value="ECO:0007669"/>
    <property type="project" value="UniProtKB-SubCell"/>
</dbReference>
<evidence type="ECO:0000256" key="5">
    <source>
        <dbReference type="ARBA" id="ARBA00022525"/>
    </source>
</evidence>
<comment type="similarity">
    <text evidence="4 17">Belongs to the RNase T2 family.</text>
</comment>
<dbReference type="GO" id="GO:0006401">
    <property type="term" value="P:RNA catabolic process"/>
    <property type="evidence" value="ECO:0007669"/>
    <property type="project" value="UniProtKB-ARBA"/>
</dbReference>
<dbReference type="GO" id="GO:0005576">
    <property type="term" value="C:extracellular region"/>
    <property type="evidence" value="ECO:0007669"/>
    <property type="project" value="UniProtKB-SubCell"/>
</dbReference>
<dbReference type="InterPro" id="IPR033130">
    <property type="entry name" value="RNase_T2_His_AS_2"/>
</dbReference>
<keyword evidence="6" id="KW-0540">Nuclease</keyword>
<dbReference type="GO" id="GO:0016787">
    <property type="term" value="F:hydrolase activity"/>
    <property type="evidence" value="ECO:0007669"/>
    <property type="project" value="UniProtKB-KW"/>
</dbReference>
<keyword evidence="20" id="KW-1185">Reference proteome</keyword>
<feature type="signal peptide" evidence="18">
    <location>
        <begin position="1"/>
        <end position="20"/>
    </location>
</feature>
<evidence type="ECO:0000256" key="12">
    <source>
        <dbReference type="ARBA" id="ARBA00023228"/>
    </source>
</evidence>
<evidence type="ECO:0000256" key="15">
    <source>
        <dbReference type="ARBA" id="ARBA00052670"/>
    </source>
</evidence>
<evidence type="ECO:0000256" key="1">
    <source>
        <dbReference type="ARBA" id="ARBA00004319"/>
    </source>
</evidence>
<dbReference type="FunFam" id="3.90.730.10:FF:000001">
    <property type="entry name" value="Ribonuclease T2"/>
    <property type="match status" value="1"/>
</dbReference>
<sequence length="287" mass="33938">MNNNILFIYLFLIQFLSIWCDNYNEDNDWDVLVFTQRWPLTVCSQWIKENSNHSCRLPDYEDIWTVHGIWPTKSGTRGPWNCDDTWKFNESAVAPIESDLQEFWINIEKNTALTSLWEHEWKKHGTCAAVLPQLNNELKFFKQGLEWIKMFNMKSILLKYNIIPSLNGYEVENIFNSIKNVLNHDPVVQCVVDKESKETLISEIQICFDRSFNLIDCDPVEKNFRKDGILTDCSLKKKVFYPNKVLSLLNAETFDSDKKSSFDELLETRNYWISIYKTIKFLIWATI</sequence>
<evidence type="ECO:0000313" key="20">
    <source>
        <dbReference type="Proteomes" id="UP001353858"/>
    </source>
</evidence>
<evidence type="ECO:0000256" key="13">
    <source>
        <dbReference type="ARBA" id="ARBA00023239"/>
    </source>
</evidence>
<dbReference type="Pfam" id="PF00445">
    <property type="entry name" value="Ribonuclease_T2"/>
    <property type="match status" value="1"/>
</dbReference>
<evidence type="ECO:0000256" key="7">
    <source>
        <dbReference type="ARBA" id="ARBA00022759"/>
    </source>
</evidence>
<evidence type="ECO:0000256" key="9">
    <source>
        <dbReference type="ARBA" id="ARBA00022824"/>
    </source>
</evidence>
<comment type="caution">
    <text evidence="19">The sequence shown here is derived from an EMBL/GenBank/DDBJ whole genome shotgun (WGS) entry which is preliminary data.</text>
</comment>
<evidence type="ECO:0000256" key="16">
    <source>
        <dbReference type="PIRSR" id="PIRSR633697-1"/>
    </source>
</evidence>
<comment type="catalytic activity">
    <reaction evidence="14">
        <text>a guanylyl-uridine-RNA = a 3'-end 2',3'-cyclophospho-GMP-RNA + a 5'-end dephospho-uridine-RNA</text>
        <dbReference type="Rhea" id="RHEA:81323"/>
        <dbReference type="Rhea" id="RHEA-COMP:17356"/>
        <dbReference type="Rhea" id="RHEA-COMP:19658"/>
        <dbReference type="Rhea" id="RHEA-COMP:19659"/>
        <dbReference type="ChEBI" id="CHEBI:173224"/>
        <dbReference type="ChEBI" id="CHEBI:231849"/>
        <dbReference type="ChEBI" id="CHEBI:231850"/>
    </reaction>
</comment>
<dbReference type="PANTHER" id="PTHR11240:SF22">
    <property type="entry name" value="RIBONUCLEASE T2"/>
    <property type="match status" value="1"/>
</dbReference>
<keyword evidence="7" id="KW-0255">Endonuclease</keyword>
<dbReference type="GO" id="GO:0005764">
    <property type="term" value="C:lysosome"/>
    <property type="evidence" value="ECO:0007669"/>
    <property type="project" value="UniProtKB-SubCell"/>
</dbReference>